<evidence type="ECO:0000256" key="4">
    <source>
        <dbReference type="ARBA" id="ARBA00022989"/>
    </source>
</evidence>
<comment type="similarity">
    <text evidence="2 6">Belongs to the YIP1 family.</text>
</comment>
<reference evidence="9" key="1">
    <citation type="submission" date="2020-06" db="EMBL/GenBank/DDBJ databases">
        <title>Draft genome of Bugula neritina, a colonial animal packing powerful symbionts and potential medicines.</title>
        <authorList>
            <person name="Rayko M."/>
        </authorList>
    </citation>
    <scope>NUCLEOTIDE SEQUENCE [LARGE SCALE GENOMIC DNA]</scope>
    <source>
        <strain evidence="9">Kwan_BN1</strain>
    </source>
</reference>
<dbReference type="OrthoDB" id="440385at2759"/>
<feature type="domain" description="Yip1" evidence="8">
    <location>
        <begin position="111"/>
        <end position="254"/>
    </location>
</feature>
<dbReference type="EMBL" id="VXIV02001033">
    <property type="protein sequence ID" value="KAF6034621.1"/>
    <property type="molecule type" value="Genomic_DNA"/>
</dbReference>
<keyword evidence="10" id="KW-1185">Reference proteome</keyword>
<gene>
    <name evidence="9" type="ORF">EB796_007076</name>
</gene>
<keyword evidence="5 6" id="KW-0472">Membrane</keyword>
<evidence type="ECO:0000259" key="8">
    <source>
        <dbReference type="Pfam" id="PF04893"/>
    </source>
</evidence>
<comment type="caution">
    <text evidence="9">The sequence shown here is derived from an EMBL/GenBank/DDBJ whole genome shotgun (WGS) entry which is preliminary data.</text>
</comment>
<comment type="caution">
    <text evidence="6">Lacks conserved residue(s) required for the propagation of feature annotation.</text>
</comment>
<evidence type="ECO:0000313" key="9">
    <source>
        <dbReference type="EMBL" id="KAF6034621.1"/>
    </source>
</evidence>
<feature type="transmembrane region" description="Helical" evidence="6">
    <location>
        <begin position="239"/>
        <end position="257"/>
    </location>
</feature>
<keyword evidence="4 6" id="KW-1133">Transmembrane helix</keyword>
<dbReference type="AlphaFoldDB" id="A0A7J7K9U2"/>
<evidence type="ECO:0000313" key="10">
    <source>
        <dbReference type="Proteomes" id="UP000593567"/>
    </source>
</evidence>
<dbReference type="InterPro" id="IPR045231">
    <property type="entry name" value="Yip1/4-like"/>
</dbReference>
<comment type="subcellular location">
    <subcellularLocation>
        <location evidence="6">Golgi apparatus membrane</location>
        <topology evidence="6">Multi-pass membrane protein</topology>
    </subcellularLocation>
    <subcellularLocation>
        <location evidence="1">Membrane</location>
        <topology evidence="1">Multi-pass membrane protein</topology>
    </subcellularLocation>
</comment>
<protein>
    <recommendedName>
        <fullName evidence="6">Protein YIPF</fullName>
    </recommendedName>
</protein>
<evidence type="ECO:0000256" key="7">
    <source>
        <dbReference type="SAM" id="MobiDB-lite"/>
    </source>
</evidence>
<dbReference type="GO" id="GO:0048280">
    <property type="term" value="P:vesicle fusion with Golgi apparatus"/>
    <property type="evidence" value="ECO:0007669"/>
    <property type="project" value="TreeGrafter"/>
</dbReference>
<evidence type="ECO:0000256" key="3">
    <source>
        <dbReference type="ARBA" id="ARBA00022692"/>
    </source>
</evidence>
<dbReference type="Proteomes" id="UP000593567">
    <property type="component" value="Unassembled WGS sequence"/>
</dbReference>
<proteinExistence type="inferred from homology"/>
<dbReference type="Pfam" id="PF04893">
    <property type="entry name" value="Yip1"/>
    <property type="match status" value="1"/>
</dbReference>
<evidence type="ECO:0000256" key="5">
    <source>
        <dbReference type="ARBA" id="ARBA00023136"/>
    </source>
</evidence>
<organism evidence="9 10">
    <name type="scientific">Bugula neritina</name>
    <name type="common">Brown bryozoan</name>
    <name type="synonym">Sertularia neritina</name>
    <dbReference type="NCBI Taxonomy" id="10212"/>
    <lineage>
        <taxon>Eukaryota</taxon>
        <taxon>Metazoa</taxon>
        <taxon>Spiralia</taxon>
        <taxon>Lophotrochozoa</taxon>
        <taxon>Bryozoa</taxon>
        <taxon>Gymnolaemata</taxon>
        <taxon>Cheilostomatida</taxon>
        <taxon>Flustrina</taxon>
        <taxon>Buguloidea</taxon>
        <taxon>Bugulidae</taxon>
        <taxon>Bugula</taxon>
    </lineage>
</organism>
<feature type="transmembrane region" description="Helical" evidence="6">
    <location>
        <begin position="167"/>
        <end position="190"/>
    </location>
</feature>
<keyword evidence="3 6" id="KW-0812">Transmembrane</keyword>
<feature type="region of interest" description="Disordered" evidence="7">
    <location>
        <begin position="1"/>
        <end position="23"/>
    </location>
</feature>
<dbReference type="GO" id="GO:0005802">
    <property type="term" value="C:trans-Golgi network"/>
    <property type="evidence" value="ECO:0007669"/>
    <property type="project" value="TreeGrafter"/>
</dbReference>
<sequence length="258" mass="27519">MSGNFGQDDGFFQGDYGSQQGGYDMPYAQSGNDFGNFDYSQGGMGTAPPNQGFNQPFSAGNVPYTGNILTPEHNSFVQQPISDEDDYENEPPLLEELGINFDHIYQKTLAVLNPLKATEQDAVADSDLAGPLVFCMMFGATLLLAGKIHFGYIYGLGVVGSLGMYTLLNLMSLTGVSVTCVISVLGYCLLPMVLLSTAAILTVLTGLVGTVLTGLTVVWCSFSASKLFVSALQMEGQQVLIAYPCALVYAVFALLTVF</sequence>
<feature type="transmembrane region" description="Helical" evidence="6">
    <location>
        <begin position="132"/>
        <end position="155"/>
    </location>
</feature>
<dbReference type="InterPro" id="IPR006977">
    <property type="entry name" value="Yip1_dom"/>
</dbReference>
<dbReference type="PANTHER" id="PTHR21236">
    <property type="entry name" value="GOLGI MEMBRANE PROTEIN YIP1"/>
    <property type="match status" value="1"/>
</dbReference>
<evidence type="ECO:0000256" key="6">
    <source>
        <dbReference type="RuleBase" id="RU361264"/>
    </source>
</evidence>
<evidence type="ECO:0000256" key="1">
    <source>
        <dbReference type="ARBA" id="ARBA00004141"/>
    </source>
</evidence>
<dbReference type="GO" id="GO:0006888">
    <property type="term" value="P:endoplasmic reticulum to Golgi vesicle-mediated transport"/>
    <property type="evidence" value="ECO:0007669"/>
    <property type="project" value="InterPro"/>
</dbReference>
<evidence type="ECO:0000256" key="2">
    <source>
        <dbReference type="ARBA" id="ARBA00010596"/>
    </source>
</evidence>
<dbReference type="GO" id="GO:0000139">
    <property type="term" value="C:Golgi membrane"/>
    <property type="evidence" value="ECO:0007669"/>
    <property type="project" value="UniProtKB-SubCell"/>
</dbReference>
<dbReference type="PANTHER" id="PTHR21236:SF2">
    <property type="entry name" value="PROTEIN YIPF"/>
    <property type="match status" value="1"/>
</dbReference>
<name>A0A7J7K9U2_BUGNE</name>
<accession>A0A7J7K9U2</accession>
<feature type="transmembrane region" description="Helical" evidence="6">
    <location>
        <begin position="197"/>
        <end position="219"/>
    </location>
</feature>